<keyword evidence="2" id="KW-0456">Lyase</keyword>
<dbReference type="InterPro" id="IPR002818">
    <property type="entry name" value="DJ-1/PfpI"/>
</dbReference>
<dbReference type="GO" id="GO:0019243">
    <property type="term" value="P:methylglyoxal catabolic process to D-lactate via S-lactoyl-glutathione"/>
    <property type="evidence" value="ECO:0007669"/>
    <property type="project" value="TreeGrafter"/>
</dbReference>
<comment type="caution">
    <text evidence="5">The sequence shown here is derived from an EMBL/GenBank/DDBJ whole genome shotgun (WGS) entry which is preliminary data.</text>
</comment>
<dbReference type="Gene3D" id="3.40.50.880">
    <property type="match status" value="1"/>
</dbReference>
<dbReference type="Pfam" id="PF01965">
    <property type="entry name" value="DJ-1_PfpI"/>
    <property type="match status" value="1"/>
</dbReference>
<gene>
    <name evidence="5" type="ORF">HZZ10_08135</name>
</gene>
<dbReference type="GO" id="GO:0005737">
    <property type="term" value="C:cytoplasm"/>
    <property type="evidence" value="ECO:0007669"/>
    <property type="project" value="TreeGrafter"/>
</dbReference>
<dbReference type="GO" id="GO:0016740">
    <property type="term" value="F:transferase activity"/>
    <property type="evidence" value="ECO:0007669"/>
    <property type="project" value="UniProtKB-KW"/>
</dbReference>
<dbReference type="RefSeq" id="WP_179913144.1">
    <property type="nucleotide sequence ID" value="NZ_JACBYE010000015.1"/>
</dbReference>
<dbReference type="SUPFAM" id="SSF52317">
    <property type="entry name" value="Class I glutamine amidotransferase-like"/>
    <property type="match status" value="1"/>
</dbReference>
<evidence type="ECO:0000256" key="3">
    <source>
        <dbReference type="ARBA" id="ARBA00038493"/>
    </source>
</evidence>
<dbReference type="GO" id="GO:0019172">
    <property type="term" value="F:glyoxalase III activity"/>
    <property type="evidence" value="ECO:0007669"/>
    <property type="project" value="TreeGrafter"/>
</dbReference>
<dbReference type="PANTHER" id="PTHR48094">
    <property type="entry name" value="PROTEIN/NUCLEIC ACID DEGLYCASE DJ-1-RELATED"/>
    <property type="match status" value="1"/>
</dbReference>
<feature type="domain" description="DJ-1/PfpI" evidence="4">
    <location>
        <begin position="32"/>
        <end position="224"/>
    </location>
</feature>
<evidence type="ECO:0000259" key="4">
    <source>
        <dbReference type="Pfam" id="PF01965"/>
    </source>
</evidence>
<evidence type="ECO:0000256" key="1">
    <source>
        <dbReference type="ARBA" id="ARBA00023016"/>
    </source>
</evidence>
<evidence type="ECO:0000256" key="2">
    <source>
        <dbReference type="ARBA" id="ARBA00023239"/>
    </source>
</evidence>
<dbReference type="EMBL" id="JACBYE010000015">
    <property type="protein sequence ID" value="NYS93493.1"/>
    <property type="molecule type" value="Genomic_DNA"/>
</dbReference>
<keyword evidence="5" id="KW-0808">Transferase</keyword>
<dbReference type="InterPro" id="IPR050325">
    <property type="entry name" value="Prot/Nucl_acid_deglycase"/>
</dbReference>
<dbReference type="CDD" id="cd03141">
    <property type="entry name" value="GATase1_Hsp31_like"/>
    <property type="match status" value="1"/>
</dbReference>
<proteinExistence type="inferred from homology"/>
<protein>
    <submittedName>
        <fullName evidence="5">Type 1 glutamine amidotransferase domain-containing protein</fullName>
    </submittedName>
</protein>
<keyword evidence="1" id="KW-0346">Stress response</keyword>
<accession>A0A853EVY2</accession>
<dbReference type="AlphaFoldDB" id="A0A853EVY2"/>
<dbReference type="PANTHER" id="PTHR48094:SF11">
    <property type="entry name" value="GLUTATHIONE-INDEPENDENT GLYOXALASE HSP31-RELATED"/>
    <property type="match status" value="1"/>
</dbReference>
<name>A0A853EVY2_9MICO</name>
<evidence type="ECO:0000313" key="6">
    <source>
        <dbReference type="Proteomes" id="UP000561011"/>
    </source>
</evidence>
<evidence type="ECO:0000313" key="5">
    <source>
        <dbReference type="EMBL" id="NYS93493.1"/>
    </source>
</evidence>
<keyword evidence="6" id="KW-1185">Reference proteome</keyword>
<comment type="similarity">
    <text evidence="3">Belongs to the peptidase C56 family. HSP31-like subfamily.</text>
</comment>
<reference evidence="5 6" key="1">
    <citation type="submission" date="2020-07" db="EMBL/GenBank/DDBJ databases">
        <title>MOT database genomes.</title>
        <authorList>
            <person name="Joseph S."/>
            <person name="Aduse-Opoku J."/>
            <person name="Hashim A."/>
            <person name="Wade W."/>
            <person name="Curtis M."/>
        </authorList>
    </citation>
    <scope>NUCLEOTIDE SEQUENCE [LARGE SCALE GENOMIC DNA]</scope>
    <source>
        <strain evidence="5 6">DSM 100099</strain>
    </source>
</reference>
<sequence length="229" mass="24029">MTMTQDAKKVLLVLTSHDDLGGLRSTGYYIDEAAHPWKVFMKAGYHIDFASIQGGVAPQDGRQDGDTEQEAFLNHPDVSRQLASTPALADVDAGSYDAVLYVGGHGSMWDFPGSEGVSRVGREVYENGGVVAAVCHGPAALVNITLTDGKYLVDGKRVAGFTNDEEAAVGLTGVVPFLLADELTSKGATHVPGDNFTENVVVDQRLVTGQNPQSATGVAREVVALLAAG</sequence>
<organism evidence="5 6">
    <name type="scientific">Sanguibacter inulinus</name>
    <dbReference type="NCBI Taxonomy" id="60922"/>
    <lineage>
        <taxon>Bacteria</taxon>
        <taxon>Bacillati</taxon>
        <taxon>Actinomycetota</taxon>
        <taxon>Actinomycetes</taxon>
        <taxon>Micrococcales</taxon>
        <taxon>Sanguibacteraceae</taxon>
        <taxon>Sanguibacter</taxon>
    </lineage>
</organism>
<dbReference type="InterPro" id="IPR029062">
    <property type="entry name" value="Class_I_gatase-like"/>
</dbReference>
<dbReference type="Proteomes" id="UP000561011">
    <property type="component" value="Unassembled WGS sequence"/>
</dbReference>
<keyword evidence="5" id="KW-0315">Glutamine amidotransferase</keyword>